<feature type="transmembrane region" description="Helical" evidence="6">
    <location>
        <begin position="132"/>
        <end position="150"/>
    </location>
</feature>
<dbReference type="InterPro" id="IPR000595">
    <property type="entry name" value="cNMP-bd_dom"/>
</dbReference>
<dbReference type="PANTHER" id="PTHR43310:SF1">
    <property type="entry name" value="SULFATE TRANSPORTER YBAR-RELATED"/>
    <property type="match status" value="1"/>
</dbReference>
<feature type="domain" description="Cyclic nucleotide-binding" evidence="7">
    <location>
        <begin position="637"/>
        <end position="739"/>
    </location>
</feature>
<dbReference type="CDD" id="cd00038">
    <property type="entry name" value="CAP_ED"/>
    <property type="match status" value="1"/>
</dbReference>
<feature type="transmembrane region" description="Helical" evidence="6">
    <location>
        <begin position="257"/>
        <end position="281"/>
    </location>
</feature>
<keyword evidence="3 6" id="KW-1133">Transmembrane helix</keyword>
<name>A0A225SN39_9BURK</name>
<keyword evidence="10" id="KW-1185">Reference proteome</keyword>
<evidence type="ECO:0000259" key="7">
    <source>
        <dbReference type="PROSITE" id="PS50042"/>
    </source>
</evidence>
<dbReference type="Pfam" id="PF01740">
    <property type="entry name" value="STAS"/>
    <property type="match status" value="1"/>
</dbReference>
<dbReference type="Pfam" id="PF00027">
    <property type="entry name" value="cNMP_binding"/>
    <property type="match status" value="1"/>
</dbReference>
<dbReference type="Pfam" id="PF00916">
    <property type="entry name" value="Sulfate_transp"/>
    <property type="match status" value="1"/>
</dbReference>
<dbReference type="Gene3D" id="2.60.120.10">
    <property type="entry name" value="Jelly Rolls"/>
    <property type="match status" value="1"/>
</dbReference>
<gene>
    <name evidence="9" type="ORF">CEJ45_22675</name>
</gene>
<dbReference type="EMBL" id="NJGV01000029">
    <property type="protein sequence ID" value="OWY32139.1"/>
    <property type="molecule type" value="Genomic_DNA"/>
</dbReference>
<dbReference type="SUPFAM" id="SSF52091">
    <property type="entry name" value="SpoIIaa-like"/>
    <property type="match status" value="1"/>
</dbReference>
<dbReference type="Proteomes" id="UP000214747">
    <property type="component" value="Unassembled WGS sequence"/>
</dbReference>
<protein>
    <submittedName>
        <fullName evidence="9">Cyclic nucleotide-binding protein</fullName>
    </submittedName>
</protein>
<comment type="subcellular location">
    <subcellularLocation>
        <location evidence="1">Membrane</location>
        <topology evidence="1">Multi-pass membrane protein</topology>
    </subcellularLocation>
</comment>
<dbReference type="SUPFAM" id="SSF51206">
    <property type="entry name" value="cAMP-binding domain-like"/>
    <property type="match status" value="1"/>
</dbReference>
<feature type="transmembrane region" description="Helical" evidence="6">
    <location>
        <begin position="418"/>
        <end position="436"/>
    </location>
</feature>
<dbReference type="PANTHER" id="PTHR43310">
    <property type="entry name" value="SULFATE TRANSPORTER YBAR-RELATED"/>
    <property type="match status" value="1"/>
</dbReference>
<dbReference type="PROSITE" id="PS50801">
    <property type="entry name" value="STAS"/>
    <property type="match status" value="1"/>
</dbReference>
<feature type="transmembrane region" description="Helical" evidence="6">
    <location>
        <begin position="100"/>
        <end position="120"/>
    </location>
</feature>
<feature type="transmembrane region" description="Helical" evidence="6">
    <location>
        <begin position="186"/>
        <end position="210"/>
    </location>
</feature>
<keyword evidence="2 6" id="KW-0812">Transmembrane</keyword>
<proteinExistence type="predicted"/>
<evidence type="ECO:0000256" key="5">
    <source>
        <dbReference type="SAM" id="MobiDB-lite"/>
    </source>
</evidence>
<feature type="transmembrane region" description="Helical" evidence="6">
    <location>
        <begin position="156"/>
        <end position="179"/>
    </location>
</feature>
<dbReference type="InterPro" id="IPR014710">
    <property type="entry name" value="RmlC-like_jellyroll"/>
</dbReference>
<organism evidence="9 10">
    <name type="scientific">Herbaspirillum aquaticum</name>
    <dbReference type="NCBI Taxonomy" id="568783"/>
    <lineage>
        <taxon>Bacteria</taxon>
        <taxon>Pseudomonadati</taxon>
        <taxon>Pseudomonadota</taxon>
        <taxon>Betaproteobacteria</taxon>
        <taxon>Burkholderiales</taxon>
        <taxon>Oxalobacteraceae</taxon>
        <taxon>Herbaspirillum</taxon>
    </lineage>
</organism>
<feature type="transmembrane region" description="Helical" evidence="6">
    <location>
        <begin position="322"/>
        <end position="342"/>
    </location>
</feature>
<dbReference type="GO" id="GO:0016020">
    <property type="term" value="C:membrane"/>
    <property type="evidence" value="ECO:0007669"/>
    <property type="project" value="UniProtKB-SubCell"/>
</dbReference>
<evidence type="ECO:0000313" key="9">
    <source>
        <dbReference type="EMBL" id="OWY32139.1"/>
    </source>
</evidence>
<feature type="transmembrane region" description="Helical" evidence="6">
    <location>
        <begin position="393"/>
        <end position="412"/>
    </location>
</feature>
<reference evidence="9 10" key="1">
    <citation type="journal article" date="2010" name="Int. J. Syst. Evol. Microbiol.">
        <title>Reclassification of Herbaspirillum putei as a later heterotypic synonym of Herbaspirillum huttiense, with the description of H. huttiense subsp. huttiense subsp. nov. and H. huttiense subsp. putei subsp. nov., comb. nov., and description of Herbaspirillum aquaticum sp. nov.</title>
        <authorList>
            <person name="Dobritsa A.P."/>
            <person name="Reddy M.C."/>
            <person name="Samadpour M."/>
        </authorList>
    </citation>
    <scope>NUCLEOTIDE SEQUENCE [LARGE SCALE GENOMIC DNA]</scope>
    <source>
        <strain evidence="9 10">IEH 4430</strain>
    </source>
</reference>
<comment type="caution">
    <text evidence="9">The sequence shown here is derived from an EMBL/GenBank/DDBJ whole genome shotgun (WGS) entry which is preliminary data.</text>
</comment>
<evidence type="ECO:0000259" key="8">
    <source>
        <dbReference type="PROSITE" id="PS50801"/>
    </source>
</evidence>
<feature type="domain" description="STAS" evidence="8">
    <location>
        <begin position="519"/>
        <end position="616"/>
    </location>
</feature>
<dbReference type="SMART" id="SM00100">
    <property type="entry name" value="cNMP"/>
    <property type="match status" value="1"/>
</dbReference>
<dbReference type="CDD" id="cd07042">
    <property type="entry name" value="STAS_SulP_like_sulfate_transporter"/>
    <property type="match status" value="1"/>
</dbReference>
<evidence type="ECO:0000256" key="1">
    <source>
        <dbReference type="ARBA" id="ARBA00004141"/>
    </source>
</evidence>
<evidence type="ECO:0000256" key="4">
    <source>
        <dbReference type="ARBA" id="ARBA00023136"/>
    </source>
</evidence>
<dbReference type="Gene3D" id="3.30.750.24">
    <property type="entry name" value="STAS domain"/>
    <property type="match status" value="1"/>
</dbReference>
<dbReference type="InterPro" id="IPR052706">
    <property type="entry name" value="Membrane-Transporter-like"/>
</dbReference>
<dbReference type="InterPro" id="IPR002645">
    <property type="entry name" value="STAS_dom"/>
</dbReference>
<evidence type="ECO:0000256" key="6">
    <source>
        <dbReference type="SAM" id="Phobius"/>
    </source>
</evidence>
<dbReference type="AlphaFoldDB" id="A0A225SN39"/>
<keyword evidence="4 6" id="KW-0472">Membrane</keyword>
<evidence type="ECO:0000313" key="10">
    <source>
        <dbReference type="Proteomes" id="UP000214747"/>
    </source>
</evidence>
<dbReference type="InterPro" id="IPR036513">
    <property type="entry name" value="STAS_dom_sf"/>
</dbReference>
<feature type="region of interest" description="Disordered" evidence="5">
    <location>
        <begin position="1"/>
        <end position="35"/>
    </location>
</feature>
<feature type="transmembrane region" description="Helical" evidence="6">
    <location>
        <begin position="448"/>
        <end position="478"/>
    </location>
</feature>
<feature type="transmembrane region" description="Helical" evidence="6">
    <location>
        <begin position="66"/>
        <end position="88"/>
    </location>
</feature>
<evidence type="ECO:0000256" key="3">
    <source>
        <dbReference type="ARBA" id="ARBA00022989"/>
    </source>
</evidence>
<dbReference type="InterPro" id="IPR018490">
    <property type="entry name" value="cNMP-bd_dom_sf"/>
</dbReference>
<dbReference type="RefSeq" id="WP_088757305.1">
    <property type="nucleotide sequence ID" value="NZ_NJGV01000029.1"/>
</dbReference>
<accession>A0A225SN39</accession>
<feature type="transmembrane region" description="Helical" evidence="6">
    <location>
        <begin position="230"/>
        <end position="250"/>
    </location>
</feature>
<evidence type="ECO:0000256" key="2">
    <source>
        <dbReference type="ARBA" id="ARBA00022692"/>
    </source>
</evidence>
<dbReference type="InterPro" id="IPR011547">
    <property type="entry name" value="SLC26A/SulP_dom"/>
</dbReference>
<dbReference type="PROSITE" id="PS50042">
    <property type="entry name" value="CNMP_BINDING_3"/>
    <property type="match status" value="1"/>
</dbReference>
<sequence>MHRSGARPVSRAGARGKTPDNKNGRHVRGHIDGGTGMPHKRAAFGEGHLMPQSSPLTRLRHCLGSLPAACVVALVSVSYAVSYAVMIFGGSGDGLLQAGLPLMFITSVLCLLVICFTSSLPFMLGGADSNSVGLLSLMVGGISATMQRAQLSPAEILATVTTAITMSSLLVGLVLMLLGALRRGNLVLFVPFPVIGGFLAGTGYLLWTGAFTVLTGHPLGLDALGAGIELHWQELLPVAIVVVGMLGLPGRKFEHPLALPASLALASAAFYAALAASGISLAQARAFGWMFAPLSPGHVQLPVQVSWSLVHWDILWRHYGELLALIAVTTLAILLNATGVSLATRREVDFNRELRSAGLANMLSGLFGGVVGCHSLSRTLLNYRFGSRDRIATLLAALLCLVFALFFIPLLAYFPKPVLAGLLIGLGGGLLNEWLVRSRRLARGDYFLIVLIVAVVACYGFVTGVALGVVVACVLFVLDYGRVSCVKMEFTGATLHSKLERSAAAQAELKQLGQRVFGMRLQGFLFFGSANQIVHRVREQLQSPRQFIIIDFRHVQGLDASTSQSFVKLAQVCEHYKVTLILTGISEAIRRPIARAAFPGQAPREFADLDLALEWVEDQLLQHAAGDQSRDALHSSLAEHFDARELAALLARMEKVELAAGTMLFRKGDAGDSMYFIDEGLVSISLPLEGGGRMRLRSFGSATIVGEMALYRGQRRTADVVTDRPTRAWQLTRANLRQLEQDDPATALRLHAYVVKVIASRLESTNEAYRLAY</sequence>